<feature type="compositionally biased region" description="Polar residues" evidence="1">
    <location>
        <begin position="2884"/>
        <end position="2900"/>
    </location>
</feature>
<feature type="compositionally biased region" description="Basic and acidic residues" evidence="1">
    <location>
        <begin position="878"/>
        <end position="902"/>
    </location>
</feature>
<feature type="compositionally biased region" description="Polar residues" evidence="1">
    <location>
        <begin position="3319"/>
        <end position="3339"/>
    </location>
</feature>
<feature type="region of interest" description="Disordered" evidence="1">
    <location>
        <begin position="1797"/>
        <end position="1833"/>
    </location>
</feature>
<dbReference type="Proteomes" id="UP000261540">
    <property type="component" value="Unplaced"/>
</dbReference>
<feature type="region of interest" description="Disordered" evidence="1">
    <location>
        <begin position="128"/>
        <end position="152"/>
    </location>
</feature>
<keyword evidence="2" id="KW-0472">Membrane</keyword>
<reference evidence="3" key="1">
    <citation type="submission" date="2025-08" db="UniProtKB">
        <authorList>
            <consortium name="Ensembl"/>
        </authorList>
    </citation>
    <scope>IDENTIFICATION</scope>
</reference>
<feature type="compositionally biased region" description="Polar residues" evidence="1">
    <location>
        <begin position="2416"/>
        <end position="2428"/>
    </location>
</feature>
<feature type="compositionally biased region" description="Pro residues" evidence="1">
    <location>
        <begin position="2797"/>
        <end position="2806"/>
    </location>
</feature>
<feature type="compositionally biased region" description="Low complexity" evidence="1">
    <location>
        <begin position="1056"/>
        <end position="1065"/>
    </location>
</feature>
<feature type="compositionally biased region" description="Polar residues" evidence="1">
    <location>
        <begin position="1857"/>
        <end position="1866"/>
    </location>
</feature>
<feature type="compositionally biased region" description="Low complexity" evidence="1">
    <location>
        <begin position="759"/>
        <end position="768"/>
    </location>
</feature>
<dbReference type="Ensembl" id="ENSPKIT00000027643.1">
    <property type="protein sequence ID" value="ENSPKIP00000003678.1"/>
    <property type="gene ID" value="ENSPKIG00000021032.1"/>
</dbReference>
<dbReference type="GO" id="GO:0021987">
    <property type="term" value="P:cerebral cortex development"/>
    <property type="evidence" value="ECO:0007669"/>
    <property type="project" value="TreeGrafter"/>
</dbReference>
<keyword evidence="2" id="KW-0812">Transmembrane</keyword>
<feature type="compositionally biased region" description="Basic residues" evidence="1">
    <location>
        <begin position="3027"/>
        <end position="3042"/>
    </location>
</feature>
<feature type="region of interest" description="Disordered" evidence="1">
    <location>
        <begin position="3188"/>
        <end position="3448"/>
    </location>
</feature>
<feature type="compositionally biased region" description="Basic and acidic residues" evidence="1">
    <location>
        <begin position="980"/>
        <end position="1010"/>
    </location>
</feature>
<feature type="compositionally biased region" description="Polar residues" evidence="1">
    <location>
        <begin position="2102"/>
        <end position="2111"/>
    </location>
</feature>
<feature type="compositionally biased region" description="Basic and acidic residues" evidence="1">
    <location>
        <begin position="1309"/>
        <end position="1320"/>
    </location>
</feature>
<keyword evidence="2" id="KW-1133">Transmembrane helix</keyword>
<dbReference type="InterPro" id="IPR039915">
    <property type="entry name" value="TACC"/>
</dbReference>
<keyword evidence="4" id="KW-1185">Reference proteome</keyword>
<feature type="compositionally biased region" description="Polar residues" evidence="1">
    <location>
        <begin position="2180"/>
        <end position="2197"/>
    </location>
</feature>
<feature type="compositionally biased region" description="Polar residues" evidence="1">
    <location>
        <begin position="3353"/>
        <end position="3368"/>
    </location>
</feature>
<dbReference type="GeneTree" id="ENSGT00940000157052"/>
<reference evidence="3" key="2">
    <citation type="submission" date="2025-09" db="UniProtKB">
        <authorList>
            <consortium name="Ensembl"/>
        </authorList>
    </citation>
    <scope>IDENTIFICATION</scope>
</reference>
<feature type="region of interest" description="Disordered" evidence="1">
    <location>
        <begin position="1848"/>
        <end position="1886"/>
    </location>
</feature>
<feature type="compositionally biased region" description="Basic and acidic residues" evidence="1">
    <location>
        <begin position="457"/>
        <end position="467"/>
    </location>
</feature>
<feature type="compositionally biased region" description="Polar residues" evidence="1">
    <location>
        <begin position="1116"/>
        <end position="1127"/>
    </location>
</feature>
<dbReference type="GO" id="GO:0007052">
    <property type="term" value="P:mitotic spindle organization"/>
    <property type="evidence" value="ECO:0007669"/>
    <property type="project" value="InterPro"/>
</dbReference>
<feature type="compositionally biased region" description="Basic and acidic residues" evidence="1">
    <location>
        <begin position="1070"/>
        <end position="1086"/>
    </location>
</feature>
<evidence type="ECO:0000256" key="2">
    <source>
        <dbReference type="SAM" id="Phobius"/>
    </source>
</evidence>
<feature type="compositionally biased region" description="Basic and acidic residues" evidence="1">
    <location>
        <begin position="71"/>
        <end position="85"/>
    </location>
</feature>
<feature type="region of interest" description="Disordered" evidence="1">
    <location>
        <begin position="1475"/>
        <end position="1498"/>
    </location>
</feature>
<feature type="compositionally biased region" description="Low complexity" evidence="1">
    <location>
        <begin position="1818"/>
        <end position="1833"/>
    </location>
</feature>
<dbReference type="PANTHER" id="PTHR13924:SF11">
    <property type="entry name" value="TRANSFORMING ACIDIC COILED-COIL-CONTAINING PROTEIN 2"/>
    <property type="match status" value="1"/>
</dbReference>
<feature type="compositionally biased region" description="Basic and acidic residues" evidence="1">
    <location>
        <begin position="2736"/>
        <end position="2754"/>
    </location>
</feature>
<sequence length="3448" mass="368860">MEVPRPRLRWNGGGPACVCRVQSVVLVCAWVLASGIFCRVFIGRFSLPFSNVDSPDVGASDLAPPPSTLPRDPEPDTRSPHLPDEVHLLDPGPAQVPMSVGVINTQPNSQGAVEIFSFRDYIMGTMSERDEEEDEADIGAAAPSDTSLSSGKTELNFLTEPEQTNGDTKREIKMHEMTGSFKTTQTDIMPNNSSEERLMQLQNMTLIYTTPSKYTEEIESGVGTDLLAETKTEEHVHFLSNGPEVLAQDTERQCETEGDFLAETRDMEIDKESGSRMRETMTESTMNLLKGTSRDSGLVEEQEINPDLQNEDILPETWTRLTDETEMEVWTFKEELQGRDPMTLTERTKVVSQRDQLDEMRLDSWEDAQEDLNGDLQRKEHVKTWEGRRRVSGSTFHAETEPQAQGPQAEAVTEPMPQTRPGSPEEPRKGGAEMLMDSQARTGLLSTPQPEPENDTGGEKSMHDHTGSRAKTQPKLAMKAHTETELKIQINNTCELKSQTDSLTGSRARTVIDTELSLCLQRIMGTDLMADKERGLSANTDRGIVVKEQRNTLGEFDAPTEKDLEACKELNAPTNAEAGLKAQPPQEWSSCQEQLSLQGQSNICPLPADPEAGPDHFTALVISPALSLLPHQGSEQQSSWGGADGTRNLISVAGAPLRSQESPPGRGENDKNALETFAELVPVDPGLSGAGQDQSSSVTTRMGAHVDQCPPRGEGGMGAHSVLGEALTAAALPLTTPTAPEPREGEGEAEERCDSSKGTATAANSAAAARREELISPRNSAAEASEITAGGSVKPSSISLEISHSSAGERDSAPLLGSCIEMPHSSAESQGGEGGGGAANSSPGSSAHLPVGEGGRERDSLCLEDQTDVLLPGPTRCDCQEARGRERGGTEWEEKGGERIAFREAAGPGSGATGTEEQPELLGRARHVAGPPPDVSDSAPQHGRQLAGLPESDSAERALRPPALSETHSPPPPWPATQKRPTDPTEERNRGDLHPETDGRQEKPPKDSPRPPEAAVIKEQAVGVLTGSNYTELGRTRPDSAPEPPIQPALPPRPPAASQLLQLSSISEADGLRDSNSPEKSKEAVSIKHLWPQGELPTEREAPRGTPAKPGIEHSGVNSHSMKDSTGGQAGAMRGPETQGDRGPPKRACDGTSIAVGSCASLPPLTVQESLHHPVVESSFTFPEFFSLKKPETPPVPYTVTDPQAAGHDKAHAEVVEPHQTVADLLASVSKPELEPVQRSSETAMVMVEELPVGPGTEGESIQKGLEAEVVKPPTSITTMPELMEPDQLNHKADAVLVQPQMQPPTAEHLPDIGTKHTEEDSQVEETVEDKDKTKHDIVKDISMEHAEPDPAKLLSDEAISLNADSQMVSGVIRPVEEETKGRAFGLSVTAECEGADLTEAKEEGGQRAKVMETEGTEEGTKTGGDDFKRKAVPAAVEEPPKIIAGNLRGLDREEELTISVGALDSSLVPEGFAPAASSDVAQPNDASPVTQNDSKSELEKASLALTEDQDLGVSSCHFPETPREQNPFLIQNRPIKLQDCSSDPARFTDLMANAVAPVLMHLESGHPDSIRVKADALTSVTASSHGSLLCQGELTNDWEPTMILQTGNEHERTRQEEMGLSSDMANGKSGSQGVSGLQETDVNIPIAVSHGDLATNDEHRDTVSFPTQTAETEIDISIPAATAPTTDHPNIALEKDQVGKEICSAAPTLNNVNLDKTEDGKKNRTLKGREKEQQIIGGKESTVEMHQSAVAPLSCPPTTERGDTQVKGVENDGCLNAEINDGNAANKAICDSGGVGQAGTETSELSGLGSTNPPMGLAADAAPSPSSSEPILSGSLVTIASNLAAPDTKSMAARPSESSTENAVLSESRDTVPASKEASEIHHAVESELTLDDEAKVLPREPEPIETGQLPAAEPLHQAKMLDSLPSNAEKINSASDLKAEPISAQPERSGMLCCRSAEHKPPVTGLDFTSRGYPYVTPGNQTEEDKEEDYAGKDYRQQETEVLPREMLIDETPVQKKQEERSRQEKYEESPDPGLVSASMELSEDPLNRNVGLSGGLHLSADQNQSLPVTETETSSNHVGDYTWGGSSAMRQYSLDPIPKTSQHPQQQEAGGGGDPQERDAPSADDWQGVPGFHEEEEQFRNAAALKCAEGGTAREEIPLGGAQSCPSVSDLSDKSSDMVSAGSTQVIASKNGPEQSLGPDFSISTGSVPKSGDQDKNDRDTLTPGCKEKETICDTKVDTVAVVPTSQQRDAVAHDHDIAAPIHKEIPIQCSPATASVLDNVATSLFQDPMVPPTHFVTSLACSDNLMREQQVAASFHIHSAAQECHGPQADVEQWPTVPPLADKSASHPTLSIFPTCDSCDPRHPVCGPTAEGEVDSPLSTAATREREELEQPENATTGWQSSASESSEDSHLFSQANSSIESNKVVPQSIQEAYISYEQALVVTKEGQHRAVQATPTVSLERGSFSDFKDQSRGSKGVRDGNEVVQDTDTDTQRQLVFRPLSEENKELLKETEFGVPAGAEEHSFSACPRSSVALNKIPTSREEEDLLFDGMRVEEEHDFGTVPTGTLAGDLHPSDTPTSLQAHGPPLATDSPPEPIAADCDSVHADPDAAHLTAHSSGRQSVCQSRGLDGGLGTEAVCQSKDSDGGLGTEAVCQSKDSDGGLGTEAVCQSKDSDGEQHAGVTSEDTGWLIRSLREAATVSHTEQTRSHTEDVSHDSPIQHLTSPQVSLEFCKADEETAPPEGKKEDQPDLRCSLIGQTEARGSAPNLPESSEKPALQPHLPNYLLEESADFPTPPPTPPERCTPALPHSEPPAPRTPPPAPPVPDLPTPTPVRVECPTVCPQDFGLRSSDSDGAFETPESTTPVKAATPPLPQAEPDAPTQQPSSQDTGFCSDSTHVSESVSLSEPLSDPPVFQPPCRSNSVVFDEDKPIASSGAYNLDLLASEPFPDSAFAPVLKDDGGGRRRSTDCVTLTRCPLTRSLSLQAGELENPEEGSDTGVPGSSAQPKAEAFNVGTESAPGTLRKSKKPRSASFKKKPLSRQSSNTASSTEGTAVSSPPEAKKKAKTRPESPLLPKEEEEEEEEKEGSSAITSPGGTLRKNQLKPESPVPKAEESELNKVAPISPVHPHTSTFPPVPDEDSPILPKGSYNWDPDNFEGIDPFQTGGSKIANSPVLSRKGVSFTSAVDPPFVPEDPAPLPLPSPPVPALTTIASVTTSTPGDEQPLNKRQSVRLEFDYSEESGESPRDSTPPPKKLGKKPGAKMPLRKPKLGMRKPPPPEEPLDNAPAQPPAKNEDMPIPKAVYNFDPSKWDEPNFNPFSSTSAMPSSPQLSHTSYNFDPDTFDDSIDPFRSSSKIGSSPPKTSPASFEVPANDNDNDSIRELEDPNQNKPAKKKKAPLKSNTFRVKKSPKRSSLSETSSQTMRLSTWRRLDLPLQQPLGRSHLFT</sequence>
<feature type="region of interest" description="Disordered" evidence="1">
    <location>
        <begin position="56"/>
        <end position="85"/>
    </location>
</feature>
<feature type="compositionally biased region" description="Polar residues" evidence="1">
    <location>
        <begin position="691"/>
        <end position="700"/>
    </location>
</feature>
<feature type="compositionally biased region" description="Basic and acidic residues" evidence="1">
    <location>
        <begin position="741"/>
        <end position="755"/>
    </location>
</feature>
<organism evidence="3 4">
    <name type="scientific">Paramormyrops kingsleyae</name>
    <dbReference type="NCBI Taxonomy" id="1676925"/>
    <lineage>
        <taxon>Eukaryota</taxon>
        <taxon>Metazoa</taxon>
        <taxon>Chordata</taxon>
        <taxon>Craniata</taxon>
        <taxon>Vertebrata</taxon>
        <taxon>Euteleostomi</taxon>
        <taxon>Actinopterygii</taxon>
        <taxon>Neopterygii</taxon>
        <taxon>Teleostei</taxon>
        <taxon>Osteoglossocephala</taxon>
        <taxon>Osteoglossomorpha</taxon>
        <taxon>Osteoglossiformes</taxon>
        <taxon>Mormyridae</taxon>
        <taxon>Paramormyrops</taxon>
    </lineage>
</organism>
<feature type="compositionally biased region" description="Polar residues" evidence="1">
    <location>
        <begin position="2063"/>
        <end position="2080"/>
    </location>
</feature>
<feature type="region of interest" description="Disordered" evidence="1">
    <location>
        <begin position="1404"/>
        <end position="1428"/>
    </location>
</feature>
<feature type="transmembrane region" description="Helical" evidence="2">
    <location>
        <begin position="21"/>
        <end position="42"/>
    </location>
</feature>
<evidence type="ECO:0008006" key="5">
    <source>
        <dbReference type="Google" id="ProtNLM"/>
    </source>
</evidence>
<feature type="region of interest" description="Disordered" evidence="1">
    <location>
        <begin position="731"/>
        <end position="1150"/>
    </location>
</feature>
<feature type="compositionally biased region" description="Basic and acidic residues" evidence="1">
    <location>
        <begin position="2960"/>
        <end position="2971"/>
    </location>
</feature>
<dbReference type="GO" id="GO:0007097">
    <property type="term" value="P:nuclear migration"/>
    <property type="evidence" value="ECO:0007669"/>
    <property type="project" value="TreeGrafter"/>
</dbReference>
<feature type="region of interest" description="Disordered" evidence="1">
    <location>
        <begin position="2371"/>
        <end position="2428"/>
    </location>
</feature>
<evidence type="ECO:0000256" key="1">
    <source>
        <dbReference type="SAM" id="MobiDB-lite"/>
    </source>
</evidence>
<feature type="compositionally biased region" description="Polar residues" evidence="1">
    <location>
        <begin position="392"/>
        <end position="406"/>
    </location>
</feature>
<feature type="region of interest" description="Disordered" evidence="1">
    <location>
        <begin position="1306"/>
        <end position="1333"/>
    </location>
</feature>
<name>A0A3B3QC01_9TELE</name>
<evidence type="ECO:0000313" key="3">
    <source>
        <dbReference type="Ensembl" id="ENSPKIP00000003678.1"/>
    </source>
</evidence>
<feature type="compositionally biased region" description="Pro residues" evidence="1">
    <location>
        <begin position="2814"/>
        <end position="2835"/>
    </location>
</feature>
<feature type="compositionally biased region" description="Polar residues" evidence="1">
    <location>
        <begin position="3043"/>
        <end position="3059"/>
    </location>
</feature>
<feature type="compositionally biased region" description="Low complexity" evidence="1">
    <location>
        <begin position="2902"/>
        <end position="2912"/>
    </location>
</feature>
<feature type="compositionally biased region" description="Low complexity" evidence="1">
    <location>
        <begin position="796"/>
        <end position="806"/>
    </location>
</feature>
<protein>
    <recommendedName>
        <fullName evidence="5">Transforming acidic coiled-coil-containing protein C-terminal domain-containing protein</fullName>
    </recommendedName>
</protein>
<feature type="compositionally biased region" description="Basic residues" evidence="1">
    <location>
        <begin position="3257"/>
        <end position="3275"/>
    </location>
</feature>
<feature type="compositionally biased region" description="Basic and acidic residues" evidence="1">
    <location>
        <begin position="1139"/>
        <end position="1149"/>
    </location>
</feature>
<feature type="compositionally biased region" description="Basic and acidic residues" evidence="1">
    <location>
        <begin position="2708"/>
        <end position="2719"/>
    </location>
</feature>
<feature type="region of interest" description="Disordered" evidence="1">
    <location>
        <begin position="683"/>
        <end position="719"/>
    </location>
</feature>
<feature type="compositionally biased region" description="Pro residues" evidence="1">
    <location>
        <begin position="1041"/>
        <end position="1055"/>
    </location>
</feature>
<feature type="region of interest" description="Disordered" evidence="1">
    <location>
        <begin position="1963"/>
        <end position="2227"/>
    </location>
</feature>
<feature type="compositionally biased region" description="Basic and acidic residues" evidence="1">
    <location>
        <begin position="377"/>
        <end position="389"/>
    </location>
</feature>
<feature type="region of interest" description="Disordered" evidence="1">
    <location>
        <begin position="2469"/>
        <end position="2493"/>
    </location>
</feature>
<feature type="compositionally biased region" description="Basic and acidic residues" evidence="1">
    <location>
        <begin position="2471"/>
        <end position="2486"/>
    </location>
</feature>
<dbReference type="GO" id="GO:0005737">
    <property type="term" value="C:cytoplasm"/>
    <property type="evidence" value="ECO:0007669"/>
    <property type="project" value="TreeGrafter"/>
</dbReference>
<dbReference type="STRING" id="1676925.ENSPKIP00000003678"/>
<evidence type="ECO:0000313" key="4">
    <source>
        <dbReference type="Proteomes" id="UP000261540"/>
    </source>
</evidence>
<feature type="region of interest" description="Disordered" evidence="1">
    <location>
        <begin position="443"/>
        <end position="475"/>
    </location>
</feature>
<feature type="region of interest" description="Disordered" evidence="1">
    <location>
        <begin position="2647"/>
        <end position="2925"/>
    </location>
</feature>
<feature type="compositionally biased region" description="Basic and acidic residues" evidence="1">
    <location>
        <begin position="2215"/>
        <end position="2227"/>
    </location>
</feature>
<feature type="compositionally biased region" description="Pro residues" evidence="1">
    <location>
        <begin position="3192"/>
        <end position="3209"/>
    </location>
</feature>
<feature type="region of interest" description="Disordered" evidence="1">
    <location>
        <begin position="2952"/>
        <end position="3170"/>
    </location>
</feature>
<feature type="compositionally biased region" description="Polar residues" evidence="1">
    <location>
        <begin position="1800"/>
        <end position="1814"/>
    </location>
</feature>
<feature type="compositionally biased region" description="Polar residues" evidence="1">
    <location>
        <begin position="1480"/>
        <end position="1494"/>
    </location>
</feature>
<feature type="compositionally biased region" description="Polar residues" evidence="1">
    <location>
        <begin position="3213"/>
        <end position="3223"/>
    </location>
</feature>
<accession>A0A3B3QC01</accession>
<feature type="region of interest" description="Disordered" evidence="1">
    <location>
        <begin position="2572"/>
        <end position="2607"/>
    </location>
</feature>
<feature type="compositionally biased region" description="Basic and acidic residues" evidence="1">
    <location>
        <begin position="1991"/>
        <end position="2031"/>
    </location>
</feature>
<proteinExistence type="predicted"/>
<dbReference type="PANTHER" id="PTHR13924">
    <property type="entry name" value="TRANSFORMING ACIDIC COILED-COIL CONTAINING PROTEIN 1/2"/>
    <property type="match status" value="1"/>
</dbReference>
<feature type="region of interest" description="Disordered" evidence="1">
    <location>
        <begin position="377"/>
        <end position="431"/>
    </location>
</feature>
<feature type="compositionally biased region" description="Polar residues" evidence="1">
    <location>
        <begin position="3414"/>
        <end position="3427"/>
    </location>
</feature>